<dbReference type="UniPathway" id="UPA00074">
    <property type="reaction ID" value="UER00942"/>
</dbReference>
<dbReference type="EC" id="6.3.4.18" evidence="5 6"/>
<dbReference type="Proteomes" id="UP000248021">
    <property type="component" value="Unassembled WGS sequence"/>
</dbReference>
<dbReference type="NCBIfam" id="NF004676">
    <property type="entry name" value="PRK06019.1-2"/>
    <property type="match status" value="1"/>
</dbReference>
<feature type="binding site" evidence="5">
    <location>
        <position position="223"/>
    </location>
    <ligand>
        <name>ATP</name>
        <dbReference type="ChEBI" id="CHEBI:30616"/>
    </ligand>
</feature>
<dbReference type="HAMAP" id="MF_01928">
    <property type="entry name" value="PurK"/>
    <property type="match status" value="1"/>
</dbReference>
<dbReference type="RefSeq" id="WP_245449629.1">
    <property type="nucleotide sequence ID" value="NZ_JAHBRY010000001.1"/>
</dbReference>
<dbReference type="SUPFAM" id="SSF51246">
    <property type="entry name" value="Rudiment single hybrid motif"/>
    <property type="match status" value="1"/>
</dbReference>
<feature type="binding site" evidence="5">
    <location>
        <position position="157"/>
    </location>
    <ligand>
        <name>ATP</name>
        <dbReference type="ChEBI" id="CHEBI:30616"/>
    </ligand>
</feature>
<evidence type="ECO:0000313" key="9">
    <source>
        <dbReference type="Proteomes" id="UP000248021"/>
    </source>
</evidence>
<dbReference type="InterPro" id="IPR013815">
    <property type="entry name" value="ATP_grasp_subdomain_1"/>
</dbReference>
<evidence type="ECO:0000256" key="6">
    <source>
        <dbReference type="RuleBase" id="RU361200"/>
    </source>
</evidence>
<reference evidence="8 9" key="1">
    <citation type="submission" date="2018-05" db="EMBL/GenBank/DDBJ databases">
        <title>Genomic Encyclopedia of Type Strains, Phase IV (KMG-IV): sequencing the most valuable type-strain genomes for metagenomic binning, comparative biology and taxonomic classification.</title>
        <authorList>
            <person name="Goeker M."/>
        </authorList>
    </citation>
    <scope>NUCLEOTIDE SEQUENCE [LARGE SCALE GENOMIC DNA]</scope>
    <source>
        <strain evidence="8 9">DSM 6462</strain>
    </source>
</reference>
<dbReference type="Pfam" id="PF22660">
    <property type="entry name" value="RS_preATP-grasp-like"/>
    <property type="match status" value="1"/>
</dbReference>
<dbReference type="SUPFAM" id="SSF52440">
    <property type="entry name" value="PreATP-grasp domain"/>
    <property type="match status" value="1"/>
</dbReference>
<evidence type="ECO:0000256" key="1">
    <source>
        <dbReference type="ARBA" id="ARBA00022598"/>
    </source>
</evidence>
<feature type="binding site" evidence="5">
    <location>
        <begin position="162"/>
        <end position="168"/>
    </location>
    <ligand>
        <name>ATP</name>
        <dbReference type="ChEBI" id="CHEBI:30616"/>
    </ligand>
</feature>
<comment type="caution">
    <text evidence="8">The sequence shown here is derived from an EMBL/GenBank/DDBJ whole genome shotgun (WGS) entry which is preliminary data.</text>
</comment>
<organism evidence="8 9">
    <name type="scientific">Chelatococcus asaccharovorans</name>
    <dbReference type="NCBI Taxonomy" id="28210"/>
    <lineage>
        <taxon>Bacteria</taxon>
        <taxon>Pseudomonadati</taxon>
        <taxon>Pseudomonadota</taxon>
        <taxon>Alphaproteobacteria</taxon>
        <taxon>Hyphomicrobiales</taxon>
        <taxon>Chelatococcaceae</taxon>
        <taxon>Chelatococcus</taxon>
    </lineage>
</organism>
<evidence type="ECO:0000259" key="7">
    <source>
        <dbReference type="PROSITE" id="PS50975"/>
    </source>
</evidence>
<dbReference type="PANTHER" id="PTHR11609:SF5">
    <property type="entry name" value="PHOSPHORIBOSYLAMINOIMIDAZOLE CARBOXYLASE"/>
    <property type="match status" value="1"/>
</dbReference>
<evidence type="ECO:0000256" key="3">
    <source>
        <dbReference type="ARBA" id="ARBA00022755"/>
    </source>
</evidence>
<dbReference type="GO" id="GO:0004638">
    <property type="term" value="F:phosphoribosylaminoimidazole carboxylase activity"/>
    <property type="evidence" value="ECO:0007669"/>
    <property type="project" value="InterPro"/>
</dbReference>
<dbReference type="FunFam" id="3.40.50.20:FF:000016">
    <property type="entry name" value="N5-carboxyaminoimidazole ribonucleotide synthase"/>
    <property type="match status" value="1"/>
</dbReference>
<dbReference type="InterPro" id="IPR054350">
    <property type="entry name" value="PurT/PurK_preATP-grasp"/>
</dbReference>
<protein>
    <recommendedName>
        <fullName evidence="5 6">N5-carboxyaminoimidazole ribonucleotide synthase</fullName>
        <shortName evidence="5 6">N5-CAIR synthase</shortName>
        <ecNumber evidence="5 6">6.3.4.18</ecNumber>
    </recommendedName>
    <alternativeName>
        <fullName evidence="5 6">5-(carboxyamino)imidazole ribonucleotide synthetase</fullName>
    </alternativeName>
</protein>
<dbReference type="GO" id="GO:0006189">
    <property type="term" value="P:'de novo' IMP biosynthetic process"/>
    <property type="evidence" value="ECO:0007669"/>
    <property type="project" value="UniProtKB-UniRule"/>
</dbReference>
<dbReference type="NCBIfam" id="NF004675">
    <property type="entry name" value="PRK06019.1-1"/>
    <property type="match status" value="1"/>
</dbReference>
<comment type="catalytic activity">
    <reaction evidence="5 6">
        <text>5-amino-1-(5-phospho-beta-D-ribosyl)imidazole + hydrogencarbonate + ATP = 5-carboxyamino-1-(5-phospho-D-ribosyl)imidazole + ADP + phosphate + 2 H(+)</text>
        <dbReference type="Rhea" id="RHEA:19317"/>
        <dbReference type="ChEBI" id="CHEBI:15378"/>
        <dbReference type="ChEBI" id="CHEBI:17544"/>
        <dbReference type="ChEBI" id="CHEBI:30616"/>
        <dbReference type="ChEBI" id="CHEBI:43474"/>
        <dbReference type="ChEBI" id="CHEBI:58730"/>
        <dbReference type="ChEBI" id="CHEBI:137981"/>
        <dbReference type="ChEBI" id="CHEBI:456216"/>
        <dbReference type="EC" id="6.3.4.18"/>
    </reaction>
</comment>
<evidence type="ECO:0000256" key="5">
    <source>
        <dbReference type="HAMAP-Rule" id="MF_01928"/>
    </source>
</evidence>
<dbReference type="SUPFAM" id="SSF56059">
    <property type="entry name" value="Glutathione synthetase ATP-binding domain-like"/>
    <property type="match status" value="1"/>
</dbReference>
<dbReference type="InterPro" id="IPR016185">
    <property type="entry name" value="PreATP-grasp_dom_sf"/>
</dbReference>
<comment type="subunit">
    <text evidence="5 6">Homodimer.</text>
</comment>
<feature type="binding site" evidence="5">
    <location>
        <begin position="192"/>
        <end position="195"/>
    </location>
    <ligand>
        <name>ATP</name>
        <dbReference type="ChEBI" id="CHEBI:30616"/>
    </ligand>
</feature>
<dbReference type="InterPro" id="IPR011054">
    <property type="entry name" value="Rudment_hybrid_motif"/>
</dbReference>
<comment type="function">
    <text evidence="6">Catalyzes the ATP-dependent conversion of 5-aminoimidazole ribonucleotide (AIR) and HCO(3)- to N5-carboxyaminoimidazole ribonucleotide (N5-CAIR).</text>
</comment>
<dbReference type="NCBIfam" id="NF004679">
    <property type="entry name" value="PRK06019.1-5"/>
    <property type="match status" value="1"/>
</dbReference>
<evidence type="ECO:0000256" key="2">
    <source>
        <dbReference type="ARBA" id="ARBA00022741"/>
    </source>
</evidence>
<evidence type="ECO:0000313" key="8">
    <source>
        <dbReference type="EMBL" id="PXW60309.1"/>
    </source>
</evidence>
<feature type="binding site" evidence="5">
    <location>
        <begin position="279"/>
        <end position="280"/>
    </location>
    <ligand>
        <name>ATP</name>
        <dbReference type="ChEBI" id="CHEBI:30616"/>
    </ligand>
</feature>
<feature type="domain" description="ATP-grasp" evidence="7">
    <location>
        <begin position="121"/>
        <end position="309"/>
    </location>
</feature>
<keyword evidence="1 5" id="KW-0436">Ligase</keyword>
<dbReference type="PANTHER" id="PTHR11609">
    <property type="entry name" value="PURINE BIOSYNTHESIS PROTEIN 6/7, PUR6/7"/>
    <property type="match status" value="1"/>
</dbReference>
<evidence type="ECO:0000256" key="4">
    <source>
        <dbReference type="ARBA" id="ARBA00022840"/>
    </source>
</evidence>
<dbReference type="GO" id="GO:0046872">
    <property type="term" value="F:metal ion binding"/>
    <property type="evidence" value="ECO:0007669"/>
    <property type="project" value="InterPro"/>
</dbReference>
<dbReference type="GO" id="GO:0005829">
    <property type="term" value="C:cytosol"/>
    <property type="evidence" value="ECO:0007669"/>
    <property type="project" value="TreeGrafter"/>
</dbReference>
<comment type="similarity">
    <text evidence="5 6">Belongs to the PurK/PurT family.</text>
</comment>
<feature type="binding site" evidence="5">
    <location>
        <position position="117"/>
    </location>
    <ligand>
        <name>ATP</name>
        <dbReference type="ChEBI" id="CHEBI:30616"/>
    </ligand>
</feature>
<dbReference type="Gene3D" id="3.40.50.20">
    <property type="match status" value="1"/>
</dbReference>
<feature type="binding site" evidence="5">
    <location>
        <position position="200"/>
    </location>
    <ligand>
        <name>ATP</name>
        <dbReference type="ChEBI" id="CHEBI:30616"/>
    </ligand>
</feature>
<proteinExistence type="inferred from homology"/>
<comment type="function">
    <text evidence="5">Catalyzes the ATP-dependent conversion of 5-aminoimidazole ribonucleotide (AIR) and HCO(3)(-) to N5-carboxyaminoimidazole ribonucleotide (N5-CAIR).</text>
</comment>
<comment type="pathway">
    <text evidence="5 6">Purine metabolism; IMP biosynthesis via de novo pathway; 5-amino-1-(5-phospho-D-ribosyl)imidazole-4-carboxylate from 5-amino-1-(5-phospho-D-ribosyl)imidazole (N5-CAIR route): step 1/2.</text>
</comment>
<dbReference type="InterPro" id="IPR011761">
    <property type="entry name" value="ATP-grasp"/>
</dbReference>
<name>A0A2V3U9C9_9HYPH</name>
<dbReference type="FunFam" id="3.30.1490.20:FF:000015">
    <property type="entry name" value="N5-carboxyaminoimidazole ribonucleotide synthase"/>
    <property type="match status" value="1"/>
</dbReference>
<keyword evidence="4 5" id="KW-0067">ATP-binding</keyword>
<dbReference type="InterPro" id="IPR005875">
    <property type="entry name" value="PurK"/>
</dbReference>
<dbReference type="InterPro" id="IPR040686">
    <property type="entry name" value="PurK_C"/>
</dbReference>
<dbReference type="Gene3D" id="3.30.470.20">
    <property type="entry name" value="ATP-grasp fold, B domain"/>
    <property type="match status" value="1"/>
</dbReference>
<dbReference type="GO" id="GO:0034028">
    <property type="term" value="F:5-(carboxyamino)imidazole ribonucleotide synthase activity"/>
    <property type="evidence" value="ECO:0007669"/>
    <property type="project" value="UniProtKB-UniRule"/>
</dbReference>
<dbReference type="Pfam" id="PF17769">
    <property type="entry name" value="PurK_C"/>
    <property type="match status" value="1"/>
</dbReference>
<dbReference type="AlphaFoldDB" id="A0A2V3U9C9"/>
<accession>A0A2V3U9C9</accession>
<keyword evidence="3 5" id="KW-0658">Purine biosynthesis</keyword>
<keyword evidence="9" id="KW-1185">Reference proteome</keyword>
<dbReference type="Pfam" id="PF02222">
    <property type="entry name" value="ATP-grasp"/>
    <property type="match status" value="1"/>
</dbReference>
<gene>
    <name evidence="5 6" type="primary">purK</name>
    <name evidence="8" type="ORF">C7450_104363</name>
</gene>
<dbReference type="NCBIfam" id="TIGR01161">
    <property type="entry name" value="purK"/>
    <property type="match status" value="1"/>
</dbReference>
<dbReference type="InterPro" id="IPR003135">
    <property type="entry name" value="ATP-grasp_carboxylate-amine"/>
</dbReference>
<dbReference type="EMBL" id="QJJK01000004">
    <property type="protein sequence ID" value="PXW60309.1"/>
    <property type="molecule type" value="Genomic_DNA"/>
</dbReference>
<dbReference type="Gene3D" id="3.30.1490.20">
    <property type="entry name" value="ATP-grasp fold, A domain"/>
    <property type="match status" value="1"/>
</dbReference>
<sequence length="369" mass="39109">MSTSTPANETAMRMLPPGATVGILGGGQLGRMMAMAAAAYGLKTHIFAPDADSPAFEVSGKHSLAGYDDEAALVAFAASVDVVTYEFENIPAESVDLLRRHVPLFPDHMALATTQDRLLEKRFVAALGIPTAPFRDVANRADLAAGLAALGTPAILKTRRFGYDGKGQVKIESADDIDAALAAIGHAPAILEGFVPFEREVSVVGARDRAGGFAAYDVCENVHRHHILDTTTVPSALSAAQCAKAVEAAKRIADALSYVGVLAVEMFVLAGDDSPIIVNEIAPRVHNSGHWTIEGAVTSQFAQHIRAVCGWPLGSTRRNGRVDMRNLIGADIEAWADIVAEPGLHLHLYGKTSARPGRKMGHVTRVLPE</sequence>
<dbReference type="PROSITE" id="PS50975">
    <property type="entry name" value="ATP_GRASP"/>
    <property type="match status" value="1"/>
</dbReference>
<dbReference type="GO" id="GO:0005524">
    <property type="term" value="F:ATP binding"/>
    <property type="evidence" value="ECO:0007669"/>
    <property type="project" value="UniProtKB-UniRule"/>
</dbReference>
<keyword evidence="2 5" id="KW-0547">Nucleotide-binding</keyword>